<protein>
    <recommendedName>
        <fullName evidence="1">TLDc domain-containing protein</fullName>
    </recommendedName>
</protein>
<dbReference type="AlphaFoldDB" id="A0AAU9XY16"/>
<evidence type="ECO:0000313" key="2">
    <source>
        <dbReference type="EMBL" id="CAH3162755.1"/>
    </source>
</evidence>
<evidence type="ECO:0000313" key="3">
    <source>
        <dbReference type="Proteomes" id="UP001159428"/>
    </source>
</evidence>
<name>A0AAU9XY16_9CNID</name>
<dbReference type="EMBL" id="CALNXJ010000087">
    <property type="protein sequence ID" value="CAH3162755.1"/>
    <property type="molecule type" value="Genomic_DNA"/>
</dbReference>
<sequence>GFSPTGGLASSSILNNSPKYYIGTLSSYFDPVLTNLSSSQFMKCYHAETDGWDSTTFHSKCDGKGPTVSIIQVSNYTFGGHTDVSWQSMHFLSATRSLSSCGYTAAAKAFIFSLYKVHGYKPVKLAQYWYQGCAIYSCSSYGRTFGSY</sequence>
<dbReference type="PROSITE" id="PS51886">
    <property type="entry name" value="TLDC"/>
    <property type="match status" value="1"/>
</dbReference>
<reference evidence="2 3" key="1">
    <citation type="submission" date="2022-05" db="EMBL/GenBank/DDBJ databases">
        <authorList>
            <consortium name="Genoscope - CEA"/>
            <person name="William W."/>
        </authorList>
    </citation>
    <scope>NUCLEOTIDE SEQUENCE [LARGE SCALE GENOMIC DNA]</scope>
</reference>
<accession>A0AAU9XY16</accession>
<gene>
    <name evidence="2" type="ORF">PMEA_00034363</name>
</gene>
<evidence type="ECO:0000259" key="1">
    <source>
        <dbReference type="PROSITE" id="PS51886"/>
    </source>
</evidence>
<dbReference type="Proteomes" id="UP001159428">
    <property type="component" value="Unassembled WGS sequence"/>
</dbReference>
<feature type="domain" description="TLDc" evidence="1">
    <location>
        <begin position="12"/>
        <end position="148"/>
    </location>
</feature>
<dbReference type="InterPro" id="IPR006571">
    <property type="entry name" value="TLDc_dom"/>
</dbReference>
<dbReference type="Pfam" id="PF07534">
    <property type="entry name" value="TLD"/>
    <property type="match status" value="1"/>
</dbReference>
<keyword evidence="3" id="KW-1185">Reference proteome</keyword>
<feature type="non-terminal residue" evidence="2">
    <location>
        <position position="148"/>
    </location>
</feature>
<feature type="non-terminal residue" evidence="2">
    <location>
        <position position="1"/>
    </location>
</feature>
<proteinExistence type="predicted"/>
<comment type="caution">
    <text evidence="2">The sequence shown here is derived from an EMBL/GenBank/DDBJ whole genome shotgun (WGS) entry which is preliminary data.</text>
</comment>
<organism evidence="2 3">
    <name type="scientific">Pocillopora meandrina</name>
    <dbReference type="NCBI Taxonomy" id="46732"/>
    <lineage>
        <taxon>Eukaryota</taxon>
        <taxon>Metazoa</taxon>
        <taxon>Cnidaria</taxon>
        <taxon>Anthozoa</taxon>
        <taxon>Hexacorallia</taxon>
        <taxon>Scleractinia</taxon>
        <taxon>Astrocoeniina</taxon>
        <taxon>Pocilloporidae</taxon>
        <taxon>Pocillopora</taxon>
    </lineage>
</organism>